<organism evidence="2 3">
    <name type="scientific">Ensete ventricosum</name>
    <name type="common">Abyssinian banana</name>
    <name type="synonym">Musa ensete</name>
    <dbReference type="NCBI Taxonomy" id="4639"/>
    <lineage>
        <taxon>Eukaryota</taxon>
        <taxon>Viridiplantae</taxon>
        <taxon>Streptophyta</taxon>
        <taxon>Embryophyta</taxon>
        <taxon>Tracheophyta</taxon>
        <taxon>Spermatophyta</taxon>
        <taxon>Magnoliopsida</taxon>
        <taxon>Liliopsida</taxon>
        <taxon>Zingiberales</taxon>
        <taxon>Musaceae</taxon>
        <taxon>Ensete</taxon>
    </lineage>
</organism>
<evidence type="ECO:0000313" key="3">
    <source>
        <dbReference type="Proteomes" id="UP000287651"/>
    </source>
</evidence>
<protein>
    <submittedName>
        <fullName evidence="2">Uncharacterized protein</fullName>
    </submittedName>
</protein>
<gene>
    <name evidence="2" type="ORF">B296_00029381</name>
</gene>
<dbReference type="EMBL" id="AMZH03014652">
    <property type="protein sequence ID" value="RRT47270.1"/>
    <property type="molecule type" value="Genomic_DNA"/>
</dbReference>
<sequence>MRLRTCQECVGSSPKVSRACPDGTREFARRRPRLVERLSRVAEKLAGSSDDEVGSRRKLLGDSSKELGSSLGTRREIAGKKTRGLAVRLPKVVGLSGS</sequence>
<dbReference type="AlphaFoldDB" id="A0A426Y6L7"/>
<feature type="compositionally biased region" description="Basic and acidic residues" evidence="1">
    <location>
        <begin position="53"/>
        <end position="65"/>
    </location>
</feature>
<name>A0A426Y6L7_ENSVE</name>
<proteinExistence type="predicted"/>
<comment type="caution">
    <text evidence="2">The sequence shown here is derived from an EMBL/GenBank/DDBJ whole genome shotgun (WGS) entry which is preliminary data.</text>
</comment>
<accession>A0A426Y6L7</accession>
<reference evidence="2 3" key="1">
    <citation type="journal article" date="2014" name="Agronomy (Basel)">
        <title>A Draft Genome Sequence for Ensete ventricosum, the Drought-Tolerant Tree Against Hunger.</title>
        <authorList>
            <person name="Harrison J."/>
            <person name="Moore K.A."/>
            <person name="Paszkiewicz K."/>
            <person name="Jones T."/>
            <person name="Grant M."/>
            <person name="Ambacheew D."/>
            <person name="Muzemil S."/>
            <person name="Studholme D.J."/>
        </authorList>
    </citation>
    <scope>NUCLEOTIDE SEQUENCE [LARGE SCALE GENOMIC DNA]</scope>
</reference>
<dbReference type="Proteomes" id="UP000287651">
    <property type="component" value="Unassembled WGS sequence"/>
</dbReference>
<feature type="region of interest" description="Disordered" evidence="1">
    <location>
        <begin position="45"/>
        <end position="75"/>
    </location>
</feature>
<evidence type="ECO:0000313" key="2">
    <source>
        <dbReference type="EMBL" id="RRT47270.1"/>
    </source>
</evidence>
<evidence type="ECO:0000256" key="1">
    <source>
        <dbReference type="SAM" id="MobiDB-lite"/>
    </source>
</evidence>